<feature type="region of interest" description="Disordered" evidence="1">
    <location>
        <begin position="1062"/>
        <end position="1114"/>
    </location>
</feature>
<feature type="compositionally biased region" description="Basic and acidic residues" evidence="1">
    <location>
        <begin position="524"/>
        <end position="551"/>
    </location>
</feature>
<feature type="compositionally biased region" description="Low complexity" evidence="1">
    <location>
        <begin position="923"/>
        <end position="954"/>
    </location>
</feature>
<feature type="compositionally biased region" description="Low complexity" evidence="1">
    <location>
        <begin position="277"/>
        <end position="298"/>
    </location>
</feature>
<feature type="compositionally biased region" description="Basic and acidic residues" evidence="1">
    <location>
        <begin position="108"/>
        <end position="118"/>
    </location>
</feature>
<dbReference type="EMBL" id="AFYV02002658">
    <property type="protein sequence ID" value="KFG58048.1"/>
    <property type="molecule type" value="Genomic_DNA"/>
</dbReference>
<feature type="compositionally biased region" description="Basic and acidic residues" evidence="1">
    <location>
        <begin position="1321"/>
        <end position="1330"/>
    </location>
</feature>
<name>A0A086LN30_TOXGO</name>
<feature type="compositionally biased region" description="Low complexity" evidence="1">
    <location>
        <begin position="1347"/>
        <end position="1362"/>
    </location>
</feature>
<feature type="region of interest" description="Disordered" evidence="1">
    <location>
        <begin position="204"/>
        <end position="298"/>
    </location>
</feature>
<feature type="region of interest" description="Disordered" evidence="1">
    <location>
        <begin position="311"/>
        <end position="636"/>
    </location>
</feature>
<feature type="compositionally biased region" description="Basic and acidic residues" evidence="1">
    <location>
        <begin position="1233"/>
        <end position="1249"/>
    </location>
</feature>
<feature type="region of interest" description="Disordered" evidence="1">
    <location>
        <begin position="90"/>
        <end position="118"/>
    </location>
</feature>
<feature type="region of interest" description="Disordered" evidence="1">
    <location>
        <begin position="1148"/>
        <end position="1182"/>
    </location>
</feature>
<feature type="signal peptide" evidence="2">
    <location>
        <begin position="1"/>
        <end position="29"/>
    </location>
</feature>
<feature type="region of interest" description="Disordered" evidence="1">
    <location>
        <begin position="923"/>
        <end position="1004"/>
    </location>
</feature>
<evidence type="ECO:0000256" key="2">
    <source>
        <dbReference type="SAM" id="SignalP"/>
    </source>
</evidence>
<feature type="compositionally biased region" description="Low complexity" evidence="1">
    <location>
        <begin position="1062"/>
        <end position="1074"/>
    </location>
</feature>
<feature type="compositionally biased region" description="Basic and acidic residues" evidence="1">
    <location>
        <begin position="1152"/>
        <end position="1175"/>
    </location>
</feature>
<dbReference type="VEuPathDB" id="ToxoDB:TGRUB_234640"/>
<dbReference type="Pfam" id="PF04065">
    <property type="entry name" value="Not3"/>
    <property type="match status" value="1"/>
</dbReference>
<dbReference type="Proteomes" id="UP000028834">
    <property type="component" value="Unassembled WGS sequence"/>
</dbReference>
<feature type="domain" description="CCR4-Not complex component Not N-terminal" evidence="3">
    <location>
        <begin position="64"/>
        <end position="192"/>
    </location>
</feature>
<feature type="compositionally biased region" description="Basic and acidic residues" evidence="1">
    <location>
        <begin position="770"/>
        <end position="787"/>
    </location>
</feature>
<feature type="compositionally biased region" description="Basic and acidic residues" evidence="1">
    <location>
        <begin position="417"/>
        <end position="434"/>
    </location>
</feature>
<feature type="compositionally biased region" description="Low complexity" evidence="1">
    <location>
        <begin position="330"/>
        <end position="344"/>
    </location>
</feature>
<feature type="compositionally biased region" description="Low complexity" evidence="1">
    <location>
        <begin position="583"/>
        <end position="600"/>
    </location>
</feature>
<comment type="caution">
    <text evidence="4">The sequence shown here is derived from an EMBL/GenBank/DDBJ whole genome shotgun (WGS) entry which is preliminary data.</text>
</comment>
<feature type="compositionally biased region" description="Polar residues" evidence="1">
    <location>
        <begin position="1087"/>
        <end position="1107"/>
    </location>
</feature>
<feature type="compositionally biased region" description="Low complexity" evidence="1">
    <location>
        <begin position="353"/>
        <end position="365"/>
    </location>
</feature>
<feature type="compositionally biased region" description="Polar residues" evidence="1">
    <location>
        <begin position="982"/>
        <end position="992"/>
    </location>
</feature>
<sequence length="1446" mass="150144">GRHTQQTRSRFLVCSVLLAFSSQLRYKRGRVFYSQGQSSQPGDSAALLAAGPRGAGCRLATLCEAARWMTDFIETLHAQIEGWENELASLSGRGSEDAQPKKSRRRSGREEVDAAKGKPLRQERIDQLAAMLDLHRLHVDCLEGLLDAVYAQELDGDDERLEELREILEPYVHDNADLVVIVADDVYQELGLTCRAGGADALRREAGSSQGPPTPDAQRTEATTSRAAALTEAEAQRDKRSASSSRRSAAAVASLDAAEAPTEAGKREEADGDSSSQPTTQRATPAGATPTGPPRASFAAAAAAALKLSASSCSSSPAGGRERLPSSRVAPGASCVSAPASSAPLREDESRISSGLRSSVGASSSPDGCEKAREADVSSSSKSFSSGVGGEAKSAPRPASGRGSTGASSEGDLPADSLRRREAPSEEENEERRLLRNGVPAKPRPRGYAEAVASSLRSALHAPTRFPAPAQSASELQDARDSGGEAPPRENQTGAGNRETSRGTDCRPAAWGPPPAGVWAVGEPGEKEELRDNRASADLDCERRKTQREETQVAGAYRGPATRGDIRESREAERRGRPDDSENGAAECAGAGEARVGEGARSPSGGRETTRDASSSGHRGKGDWEAREGPTPADDGGVVVALTTEAASGWVYGYRVHALQTAEALQGCWYPPETPHVFLPSYGESVDPAALTFSSGDRLALARSAFATAPHAVDAKLGDQDRTSPSFPCAAALRAATAGEAFVRPQASVPQAVAVSPRSRVALLRGPGGGDRDLDQRSEAVESKRPLGQDSPHAATESPFLGCKGKSPNSGGSSSLLAAPLPGFSPAAGGSSQDSVQLLWSSCDGSPAPAAPAALPRVSGAAKAAPLRGWSPDAPPAGLSTAVDGRSAGCTSGDVCSLESFFANSADAVASGDATFAASPSLATLSPSSPVASSSTHSGGAGSGACCVGSPASSKSSPCGVVTPQSRGGEPGSSGLPARPGSLSQVSDSSHQPSRRGTKSASGQRLFGDADIWAGLASLLPPGVGEDEGGIAPLEAASSLPPLPTDADGAARAVCCGDRRAAGPQAAGGTPGFASAGVSDGQPGSAGASTTFSDSARSSCVQSSQPSRDGEKLTRRVALGAATERAEEATGARAPVPEFCPTLLTPHALHANAEEKRRSDRGGDCERGEQTDEGRASLSPGSCERDAAAVSASALQRLCHKCLCSVCTVVHILPDEVEVRELHWSWQGELVEGERGDLSPEREREREGGSDEEGAAKRKRGDAMHCESELAGRSEPEDEEESQERRRRSVDCGRRQRAQGKAGEEGHGEAASGDVKRGRRCSVESRKGGERSGNSRVSSGDGGDTARSSSASRLSSAEPPESGASVVSPRVPRHIRRVGQSPRTCHGCVARLAHSLLRFEKGEFVEVLIHHRQGWIFGRIRGQPHRCELKVHIPFFTRQSSYSLYI</sequence>
<feature type="region of interest" description="Disordered" evidence="1">
    <location>
        <begin position="763"/>
        <end position="814"/>
    </location>
</feature>
<organism evidence="4 5">
    <name type="scientific">Toxoplasma gondii RUB</name>
    <dbReference type="NCBI Taxonomy" id="935652"/>
    <lineage>
        <taxon>Eukaryota</taxon>
        <taxon>Sar</taxon>
        <taxon>Alveolata</taxon>
        <taxon>Apicomplexa</taxon>
        <taxon>Conoidasida</taxon>
        <taxon>Coccidia</taxon>
        <taxon>Eucoccidiorida</taxon>
        <taxon>Eimeriorina</taxon>
        <taxon>Sarcocystidae</taxon>
        <taxon>Toxoplasma</taxon>
    </lineage>
</organism>
<evidence type="ECO:0000259" key="3">
    <source>
        <dbReference type="Pfam" id="PF04065"/>
    </source>
</evidence>
<dbReference type="OrthoDB" id="333984at2759"/>
<proteinExistence type="predicted"/>
<reference evidence="4 5" key="1">
    <citation type="submission" date="2014-05" db="EMBL/GenBank/DDBJ databases">
        <authorList>
            <person name="Sibley D."/>
            <person name="Venepally P."/>
            <person name="Karamycheva S."/>
            <person name="Hadjithomas M."/>
            <person name="Khan A."/>
            <person name="Brunk B."/>
            <person name="Roos D."/>
            <person name="Caler E."/>
            <person name="Lorenzi H."/>
        </authorList>
    </citation>
    <scope>NUCLEOTIDE SEQUENCE [LARGE SCALE GENOMIC DNA]</scope>
    <source>
        <strain evidence="4 5">RUB</strain>
    </source>
</reference>
<feature type="non-terminal residue" evidence="4">
    <location>
        <position position="1"/>
    </location>
</feature>
<keyword evidence="2" id="KW-0732">Signal</keyword>
<dbReference type="InterPro" id="IPR007207">
    <property type="entry name" value="Not_N"/>
</dbReference>
<feature type="compositionally biased region" description="Low complexity" evidence="1">
    <location>
        <begin position="242"/>
        <end position="260"/>
    </location>
</feature>
<accession>A0A086LN30</accession>
<dbReference type="GO" id="GO:0005634">
    <property type="term" value="C:nucleus"/>
    <property type="evidence" value="ECO:0007669"/>
    <property type="project" value="InterPro"/>
</dbReference>
<dbReference type="GO" id="GO:0006355">
    <property type="term" value="P:regulation of DNA-templated transcription"/>
    <property type="evidence" value="ECO:0007669"/>
    <property type="project" value="InterPro"/>
</dbReference>
<feature type="compositionally biased region" description="Basic and acidic residues" evidence="1">
    <location>
        <begin position="564"/>
        <end position="580"/>
    </location>
</feature>
<feature type="non-terminal residue" evidence="4">
    <location>
        <position position="1446"/>
    </location>
</feature>
<feature type="compositionally biased region" description="Basic and acidic residues" evidence="1">
    <location>
        <begin position="1261"/>
        <end position="1275"/>
    </location>
</feature>
<evidence type="ECO:0000256" key="1">
    <source>
        <dbReference type="SAM" id="MobiDB-lite"/>
    </source>
</evidence>
<evidence type="ECO:0000313" key="4">
    <source>
        <dbReference type="EMBL" id="KFG58048.1"/>
    </source>
</evidence>
<gene>
    <name evidence="4" type="ORF">TGRUB_234640</name>
</gene>
<evidence type="ECO:0000313" key="5">
    <source>
        <dbReference type="Proteomes" id="UP000028834"/>
    </source>
</evidence>
<feature type="region of interest" description="Disordered" evidence="1">
    <location>
        <begin position="1233"/>
        <end position="1373"/>
    </location>
</feature>
<feature type="chain" id="PRO_5001810289" evidence="2">
    <location>
        <begin position="30"/>
        <end position="1446"/>
    </location>
</feature>
<protein>
    <submittedName>
        <fullName evidence="4">Not1 amine-terminal domain, Ccr4-NOT complex component</fullName>
    </submittedName>
</protein>